<organism evidence="2">
    <name type="scientific">freshwater metagenome</name>
    <dbReference type="NCBI Taxonomy" id="449393"/>
    <lineage>
        <taxon>unclassified sequences</taxon>
        <taxon>metagenomes</taxon>
        <taxon>ecological metagenomes</taxon>
    </lineage>
</organism>
<dbReference type="NCBIfam" id="NF000668">
    <property type="entry name" value="PRK00033.1-1"/>
    <property type="match status" value="1"/>
</dbReference>
<dbReference type="GO" id="GO:0030163">
    <property type="term" value="P:protein catabolic process"/>
    <property type="evidence" value="ECO:0007669"/>
    <property type="project" value="InterPro"/>
</dbReference>
<accession>A0A6J5ZD08</accession>
<dbReference type="Pfam" id="PF02617">
    <property type="entry name" value="ClpS"/>
    <property type="match status" value="1"/>
</dbReference>
<reference evidence="2" key="1">
    <citation type="submission" date="2020-05" db="EMBL/GenBank/DDBJ databases">
        <authorList>
            <person name="Chiriac C."/>
            <person name="Salcher M."/>
            <person name="Ghai R."/>
            <person name="Kavagutti S V."/>
        </authorList>
    </citation>
    <scope>NUCLEOTIDE SEQUENCE</scope>
</reference>
<dbReference type="SUPFAM" id="SSF54736">
    <property type="entry name" value="ClpS-like"/>
    <property type="match status" value="1"/>
</dbReference>
<sequence>MTIAPVEQIQQDVVTDRPWITLVWDDPVNLMTYVTHVFQEYFGYDRAKAETLMLEVHNNGRSAVSSGSREEMERDVTALHGYGLWATMQKDDN</sequence>
<evidence type="ECO:0000313" key="2">
    <source>
        <dbReference type="EMBL" id="CAB4339318.1"/>
    </source>
</evidence>
<dbReference type="InterPro" id="IPR022935">
    <property type="entry name" value="ClpS"/>
</dbReference>
<dbReference type="InterPro" id="IPR014719">
    <property type="entry name" value="Ribosomal_bL12_C/ClpS-like"/>
</dbReference>
<proteinExistence type="inferred from homology"/>
<dbReference type="HAMAP" id="MF_00302">
    <property type="entry name" value="ClpS"/>
    <property type="match status" value="1"/>
</dbReference>
<gene>
    <name evidence="2" type="ORF">UFOPK3770_00824</name>
</gene>
<dbReference type="Gene3D" id="3.30.1390.10">
    <property type="match status" value="1"/>
</dbReference>
<dbReference type="EMBL" id="CAESAJ010000083">
    <property type="protein sequence ID" value="CAB4339318.1"/>
    <property type="molecule type" value="Genomic_DNA"/>
</dbReference>
<dbReference type="GO" id="GO:0006508">
    <property type="term" value="P:proteolysis"/>
    <property type="evidence" value="ECO:0007669"/>
    <property type="project" value="InterPro"/>
</dbReference>
<protein>
    <submittedName>
        <fullName evidence="2">Unannotated protein</fullName>
    </submittedName>
</protein>
<evidence type="ECO:0000259" key="1">
    <source>
        <dbReference type="Pfam" id="PF02617"/>
    </source>
</evidence>
<name>A0A6J5ZD08_9ZZZZ</name>
<feature type="domain" description="Adaptor protein ClpS core" evidence="1">
    <location>
        <begin position="16"/>
        <end position="87"/>
    </location>
</feature>
<dbReference type="AlphaFoldDB" id="A0A6J5ZD08"/>
<dbReference type="InterPro" id="IPR003769">
    <property type="entry name" value="ClpS_core"/>
</dbReference>